<reference evidence="1 2" key="1">
    <citation type="journal article" date="2014" name="PLoS Genet.">
        <title>Phylogenetically driven sequencing of extremely halophilic archaea reveals strategies for static and dynamic osmo-response.</title>
        <authorList>
            <person name="Becker E.A."/>
            <person name="Seitzer P.M."/>
            <person name="Tritt A."/>
            <person name="Larsen D."/>
            <person name="Krusor M."/>
            <person name="Yao A.I."/>
            <person name="Wu D."/>
            <person name="Madern D."/>
            <person name="Eisen J.A."/>
            <person name="Darling A.E."/>
            <person name="Facciotti M.T."/>
        </authorList>
    </citation>
    <scope>NUCLEOTIDE SEQUENCE [LARGE SCALE GENOMIC DNA]</scope>
    <source>
        <strain evidence="1 2">JCM 12890</strain>
    </source>
</reference>
<comment type="caution">
    <text evidence="1">The sequence shown here is derived from an EMBL/GenBank/DDBJ whole genome shotgun (WGS) entry which is preliminary data.</text>
</comment>
<name>L9ZUA6_NATA2</name>
<dbReference type="AlphaFoldDB" id="L9ZUA6"/>
<keyword evidence="2" id="KW-1185">Reference proteome</keyword>
<evidence type="ECO:0000313" key="2">
    <source>
        <dbReference type="Proteomes" id="UP000011511"/>
    </source>
</evidence>
<organism evidence="1 2">
    <name type="scientific">Natrinema altunense (strain JCM 12890 / CGMCC 1.3731 / AJ2)</name>
    <dbReference type="NCBI Taxonomy" id="1227494"/>
    <lineage>
        <taxon>Archaea</taxon>
        <taxon>Methanobacteriati</taxon>
        <taxon>Methanobacteriota</taxon>
        <taxon>Stenosarchaea group</taxon>
        <taxon>Halobacteria</taxon>
        <taxon>Halobacteriales</taxon>
        <taxon>Natrialbaceae</taxon>
        <taxon>Natrinema</taxon>
    </lineage>
</organism>
<sequence length="99" mass="11304">MVERLRPPTESESSDTAHLVAATAAIKDDLERGETPEKKDVESARFALGRVERRLDEVTALFNWNPWDTGVTWGELTAAQKVDVYERERVRTDFPLTEE</sequence>
<protein>
    <submittedName>
        <fullName evidence="1">Uncharacterized protein</fullName>
    </submittedName>
</protein>
<dbReference type="EMBL" id="AOIK01000012">
    <property type="protein sequence ID" value="ELY90035.1"/>
    <property type="molecule type" value="Genomic_DNA"/>
</dbReference>
<gene>
    <name evidence="1" type="ORF">C485_03268</name>
</gene>
<dbReference type="PATRIC" id="fig|1227494.3.peg.646"/>
<evidence type="ECO:0000313" key="1">
    <source>
        <dbReference type="EMBL" id="ELY90035.1"/>
    </source>
</evidence>
<accession>L9ZUA6</accession>
<dbReference type="Proteomes" id="UP000011511">
    <property type="component" value="Unassembled WGS sequence"/>
</dbReference>
<proteinExistence type="predicted"/>